<dbReference type="RefSeq" id="WP_180702370.1">
    <property type="nucleotide sequence ID" value="NZ_LN555523.1"/>
</dbReference>
<keyword evidence="7" id="KW-1185">Reference proteome</keyword>
<dbReference type="Proteomes" id="UP000245622">
    <property type="component" value="Chromosome 1"/>
</dbReference>
<dbReference type="GO" id="GO:0003700">
    <property type="term" value="F:DNA-binding transcription factor activity"/>
    <property type="evidence" value="ECO:0007669"/>
    <property type="project" value="InterPro"/>
</dbReference>
<dbReference type="CDD" id="cd01106">
    <property type="entry name" value="HTH_TipAL-Mta"/>
    <property type="match status" value="1"/>
</dbReference>
<dbReference type="Pfam" id="PF13411">
    <property type="entry name" value="MerR_1"/>
    <property type="match status" value="1"/>
</dbReference>
<dbReference type="PROSITE" id="PS50937">
    <property type="entry name" value="HTH_MERR_2"/>
    <property type="match status" value="1"/>
</dbReference>
<organism evidence="6 7">
    <name type="scientific">Romboutsia ilealis</name>
    <dbReference type="NCBI Taxonomy" id="1115758"/>
    <lineage>
        <taxon>Bacteria</taxon>
        <taxon>Bacillati</taxon>
        <taxon>Bacillota</taxon>
        <taxon>Clostridia</taxon>
        <taxon>Peptostreptococcales</taxon>
        <taxon>Peptostreptococcaceae</taxon>
        <taxon>Romboutsia</taxon>
    </lineage>
</organism>
<dbReference type="EMBL" id="LN555523">
    <property type="protein sequence ID" value="CED94880.1"/>
    <property type="molecule type" value="Genomic_DNA"/>
</dbReference>
<dbReference type="InterPro" id="IPR012925">
    <property type="entry name" value="TipAS_dom"/>
</dbReference>
<dbReference type="Gene3D" id="1.10.1660.10">
    <property type="match status" value="1"/>
</dbReference>
<evidence type="ECO:0000313" key="6">
    <source>
        <dbReference type="EMBL" id="CED94880.1"/>
    </source>
</evidence>
<sequence>MYKINEVSKLTGVSIRMLHHYDKIKLLEPSKRTDSNYRMYNDDDIARLYQILLFKELEFPLQEIKQILDNKDFDRAKALKLQRNLIFEKKKRLERILESIDDTIENLGGKTMSKNNFKVFDYEGVKKHQEKYKEETEKRYGKSDVYKESQEKTSKYSKNDWNDIIKEANLIYIELAKLMDRDPSDEKVQELIEKWRNHITTNFYNCTIEIFRGLALMYIGDERFTKNIDKYGEGLAKFMSDAMNIYCDNNVK</sequence>
<dbReference type="GeneID" id="82206316"/>
<evidence type="ECO:0000259" key="5">
    <source>
        <dbReference type="PROSITE" id="PS50937"/>
    </source>
</evidence>
<dbReference type="PANTHER" id="PTHR30204:SF90">
    <property type="entry name" value="HTH-TYPE TRANSCRIPTIONAL ACTIVATOR MTA"/>
    <property type="match status" value="1"/>
</dbReference>
<proteinExistence type="predicted"/>
<dbReference type="GO" id="GO:0003677">
    <property type="term" value="F:DNA binding"/>
    <property type="evidence" value="ECO:0007669"/>
    <property type="project" value="UniProtKB-KW"/>
</dbReference>
<dbReference type="InterPro" id="IPR036244">
    <property type="entry name" value="TipA-like_antibiotic-bd"/>
</dbReference>
<gene>
    <name evidence="6" type="ORF">CRIB_2280</name>
</gene>
<evidence type="ECO:0000256" key="2">
    <source>
        <dbReference type="ARBA" id="ARBA00023125"/>
    </source>
</evidence>
<dbReference type="SMART" id="SM00422">
    <property type="entry name" value="HTH_MERR"/>
    <property type="match status" value="1"/>
</dbReference>
<reference evidence="6 7" key="1">
    <citation type="submission" date="2014-04" db="EMBL/GenBank/DDBJ databases">
        <authorList>
            <person name="Hornung B.V."/>
        </authorList>
    </citation>
    <scope>NUCLEOTIDE SEQUENCE [LARGE SCALE GENOMIC DNA]</scope>
    <source>
        <strain evidence="6 7">CRIB</strain>
    </source>
</reference>
<dbReference type="SUPFAM" id="SSF89082">
    <property type="entry name" value="Antibiotic binding domain of TipA-like multidrug resistance regulators"/>
    <property type="match status" value="1"/>
</dbReference>
<dbReference type="PANTHER" id="PTHR30204">
    <property type="entry name" value="REDOX-CYCLING DRUG-SENSING TRANSCRIPTIONAL ACTIVATOR SOXR"/>
    <property type="match status" value="1"/>
</dbReference>
<dbReference type="SUPFAM" id="SSF46955">
    <property type="entry name" value="Putative DNA-binding domain"/>
    <property type="match status" value="1"/>
</dbReference>
<keyword evidence="4" id="KW-0804">Transcription</keyword>
<keyword evidence="1" id="KW-0805">Transcription regulation</keyword>
<evidence type="ECO:0000256" key="4">
    <source>
        <dbReference type="ARBA" id="ARBA00023163"/>
    </source>
</evidence>
<keyword evidence="2" id="KW-0238">DNA-binding</keyword>
<accession>A0A1V1I3U7</accession>
<dbReference type="InterPro" id="IPR047057">
    <property type="entry name" value="MerR_fam"/>
</dbReference>
<dbReference type="Pfam" id="PF07739">
    <property type="entry name" value="TipAS"/>
    <property type="match status" value="1"/>
</dbReference>
<dbReference type="InterPro" id="IPR009061">
    <property type="entry name" value="DNA-bd_dom_put_sf"/>
</dbReference>
<name>A0A1V1I3U7_9FIRM</name>
<evidence type="ECO:0000256" key="3">
    <source>
        <dbReference type="ARBA" id="ARBA00023159"/>
    </source>
</evidence>
<dbReference type="InterPro" id="IPR000551">
    <property type="entry name" value="MerR-type_HTH_dom"/>
</dbReference>
<dbReference type="AlphaFoldDB" id="A0A1V1I3U7"/>
<evidence type="ECO:0000256" key="1">
    <source>
        <dbReference type="ARBA" id="ARBA00023015"/>
    </source>
</evidence>
<keyword evidence="3" id="KW-0010">Activator</keyword>
<dbReference type="Gene3D" id="1.10.490.50">
    <property type="entry name" value="Antibiotic binding domain of TipA-like multidrug resistance regulators"/>
    <property type="match status" value="1"/>
</dbReference>
<feature type="domain" description="HTH merR-type" evidence="5">
    <location>
        <begin position="1"/>
        <end position="70"/>
    </location>
</feature>
<protein>
    <submittedName>
        <fullName evidence="6">HTH-type transcriptional activator mta</fullName>
    </submittedName>
</protein>
<evidence type="ECO:0000313" key="7">
    <source>
        <dbReference type="Proteomes" id="UP000245622"/>
    </source>
</evidence>
<dbReference type="KEGG" id="ril:CRIB_2280"/>